<dbReference type="PANTHER" id="PTHR43133:SF46">
    <property type="entry name" value="RNA POLYMERASE SIGMA-70 FACTOR ECF SUBFAMILY"/>
    <property type="match status" value="1"/>
</dbReference>
<dbReference type="InterPro" id="IPR014284">
    <property type="entry name" value="RNA_pol_sigma-70_dom"/>
</dbReference>
<evidence type="ECO:0000313" key="8">
    <source>
        <dbReference type="Proteomes" id="UP000192678"/>
    </source>
</evidence>
<keyword evidence="4" id="KW-0804">Transcription</keyword>
<name>A0A1W2DB60_9SPHI</name>
<sequence length="200" mass="23111">MKILVDEEELKLLLLQLKQGHEPAFNALYLAYSKVLYRKINSIVKDESVADELLQDLFLKVWEKRAWINTDLSFTSFLYTIANNLVYDYFRKVSKDKRLHARLLINAVDYYLQTEENLIGKETSAIIQQAISKLTDQRRNVFTLCKIEGKSYQEAAAALGISVATVNTHMVNSIRFIKEYLRKNQEIGTMLIIASILSQK</sequence>
<dbReference type="STRING" id="475255.SAMN04488101_106146"/>
<evidence type="ECO:0000256" key="1">
    <source>
        <dbReference type="ARBA" id="ARBA00010641"/>
    </source>
</evidence>
<keyword evidence="8" id="KW-1185">Reference proteome</keyword>
<comment type="similarity">
    <text evidence="1">Belongs to the sigma-70 factor family. ECF subfamily.</text>
</comment>
<dbReference type="PANTHER" id="PTHR43133">
    <property type="entry name" value="RNA POLYMERASE ECF-TYPE SIGMA FACTO"/>
    <property type="match status" value="1"/>
</dbReference>
<dbReference type="SUPFAM" id="SSF88946">
    <property type="entry name" value="Sigma2 domain of RNA polymerase sigma factors"/>
    <property type="match status" value="1"/>
</dbReference>
<dbReference type="InterPro" id="IPR013325">
    <property type="entry name" value="RNA_pol_sigma_r2"/>
</dbReference>
<evidence type="ECO:0000256" key="4">
    <source>
        <dbReference type="ARBA" id="ARBA00023163"/>
    </source>
</evidence>
<dbReference type="Gene3D" id="1.10.10.10">
    <property type="entry name" value="Winged helix-like DNA-binding domain superfamily/Winged helix DNA-binding domain"/>
    <property type="match status" value="1"/>
</dbReference>
<dbReference type="InterPro" id="IPR014327">
    <property type="entry name" value="RNA_pol_sigma70_bacteroid"/>
</dbReference>
<keyword evidence="2" id="KW-0805">Transcription regulation</keyword>
<reference evidence="7 8" key="1">
    <citation type="submission" date="2017-04" db="EMBL/GenBank/DDBJ databases">
        <authorList>
            <person name="Afonso C.L."/>
            <person name="Miller P.J."/>
            <person name="Scott M.A."/>
            <person name="Spackman E."/>
            <person name="Goraichik I."/>
            <person name="Dimitrov K.M."/>
            <person name="Suarez D.L."/>
            <person name="Swayne D.E."/>
        </authorList>
    </citation>
    <scope>NUCLEOTIDE SEQUENCE [LARGE SCALE GENOMIC DNA]</scope>
    <source>
        <strain evidence="7 8">DSM 19625</strain>
    </source>
</reference>
<evidence type="ECO:0000259" key="5">
    <source>
        <dbReference type="Pfam" id="PF04542"/>
    </source>
</evidence>
<proteinExistence type="inferred from homology"/>
<feature type="domain" description="RNA polymerase sigma factor 70 region 4 type 2" evidence="6">
    <location>
        <begin position="126"/>
        <end position="171"/>
    </location>
</feature>
<dbReference type="NCBIfam" id="TIGR02985">
    <property type="entry name" value="Sig70_bacteroi1"/>
    <property type="match status" value="1"/>
</dbReference>
<dbReference type="OrthoDB" id="655312at2"/>
<dbReference type="RefSeq" id="WP_084289749.1">
    <property type="nucleotide sequence ID" value="NZ_FWYB01000006.1"/>
</dbReference>
<dbReference type="GO" id="GO:0003677">
    <property type="term" value="F:DNA binding"/>
    <property type="evidence" value="ECO:0007669"/>
    <property type="project" value="InterPro"/>
</dbReference>
<accession>A0A1W2DB60</accession>
<dbReference type="NCBIfam" id="TIGR02937">
    <property type="entry name" value="sigma70-ECF"/>
    <property type="match status" value="1"/>
</dbReference>
<dbReference type="Pfam" id="PF08281">
    <property type="entry name" value="Sigma70_r4_2"/>
    <property type="match status" value="1"/>
</dbReference>
<dbReference type="InterPro" id="IPR036388">
    <property type="entry name" value="WH-like_DNA-bd_sf"/>
</dbReference>
<evidence type="ECO:0000256" key="3">
    <source>
        <dbReference type="ARBA" id="ARBA00023082"/>
    </source>
</evidence>
<dbReference type="InterPro" id="IPR013324">
    <property type="entry name" value="RNA_pol_sigma_r3/r4-like"/>
</dbReference>
<dbReference type="Pfam" id="PF04542">
    <property type="entry name" value="Sigma70_r2"/>
    <property type="match status" value="1"/>
</dbReference>
<dbReference type="Gene3D" id="1.10.1740.10">
    <property type="match status" value="1"/>
</dbReference>
<dbReference type="SUPFAM" id="SSF88659">
    <property type="entry name" value="Sigma3 and sigma4 domains of RNA polymerase sigma factors"/>
    <property type="match status" value="1"/>
</dbReference>
<evidence type="ECO:0000259" key="6">
    <source>
        <dbReference type="Pfam" id="PF08281"/>
    </source>
</evidence>
<dbReference type="InterPro" id="IPR039425">
    <property type="entry name" value="RNA_pol_sigma-70-like"/>
</dbReference>
<organism evidence="7 8">
    <name type="scientific">Pedobacter nyackensis</name>
    <dbReference type="NCBI Taxonomy" id="475255"/>
    <lineage>
        <taxon>Bacteria</taxon>
        <taxon>Pseudomonadati</taxon>
        <taxon>Bacteroidota</taxon>
        <taxon>Sphingobacteriia</taxon>
        <taxon>Sphingobacteriales</taxon>
        <taxon>Sphingobacteriaceae</taxon>
        <taxon>Pedobacter</taxon>
    </lineage>
</organism>
<dbReference type="GO" id="GO:0006352">
    <property type="term" value="P:DNA-templated transcription initiation"/>
    <property type="evidence" value="ECO:0007669"/>
    <property type="project" value="InterPro"/>
</dbReference>
<protein>
    <submittedName>
        <fullName evidence="7">RNA polymerase sigma-70 factor, ECF subfamily</fullName>
    </submittedName>
</protein>
<dbReference type="GO" id="GO:0016987">
    <property type="term" value="F:sigma factor activity"/>
    <property type="evidence" value="ECO:0007669"/>
    <property type="project" value="UniProtKB-KW"/>
</dbReference>
<dbReference type="EMBL" id="FWYB01000006">
    <property type="protein sequence ID" value="SMC94817.1"/>
    <property type="molecule type" value="Genomic_DNA"/>
</dbReference>
<gene>
    <name evidence="7" type="ORF">SAMN04488101_106146</name>
</gene>
<feature type="domain" description="RNA polymerase sigma-70 region 2" evidence="5">
    <location>
        <begin position="28"/>
        <end position="93"/>
    </location>
</feature>
<evidence type="ECO:0000313" key="7">
    <source>
        <dbReference type="EMBL" id="SMC94817.1"/>
    </source>
</evidence>
<evidence type="ECO:0000256" key="2">
    <source>
        <dbReference type="ARBA" id="ARBA00023015"/>
    </source>
</evidence>
<keyword evidence="3" id="KW-0731">Sigma factor</keyword>
<dbReference type="InterPro" id="IPR007627">
    <property type="entry name" value="RNA_pol_sigma70_r2"/>
</dbReference>
<dbReference type="InterPro" id="IPR013249">
    <property type="entry name" value="RNA_pol_sigma70_r4_t2"/>
</dbReference>
<dbReference type="AlphaFoldDB" id="A0A1W2DB60"/>
<dbReference type="CDD" id="cd06171">
    <property type="entry name" value="Sigma70_r4"/>
    <property type="match status" value="1"/>
</dbReference>
<dbReference type="Proteomes" id="UP000192678">
    <property type="component" value="Unassembled WGS sequence"/>
</dbReference>